<evidence type="ECO:0000313" key="2">
    <source>
        <dbReference type="EMBL" id="RGY21402.1"/>
    </source>
</evidence>
<accession>A0A413IU07</accession>
<dbReference type="AlphaFoldDB" id="A0A413IU07"/>
<keyword evidence="1" id="KW-0472">Membrane</keyword>
<comment type="caution">
    <text evidence="2">The sequence shown here is derived from an EMBL/GenBank/DDBJ whole genome shotgun (WGS) entry which is preliminary data.</text>
</comment>
<sequence>MKSRCIFDEDREHFRFIFGTPSVLFRSRASVQRRCTGNVPGKNIYLNVISTGFHPFFTLLYLL</sequence>
<gene>
    <name evidence="2" type="ORF">DXA50_00680</name>
</gene>
<keyword evidence="1" id="KW-0812">Transmembrane</keyword>
<reference evidence="2 3" key="1">
    <citation type="submission" date="2018-08" db="EMBL/GenBank/DDBJ databases">
        <title>A genome reference for cultivated species of the human gut microbiota.</title>
        <authorList>
            <person name="Zou Y."/>
            <person name="Xue W."/>
            <person name="Luo G."/>
        </authorList>
    </citation>
    <scope>NUCLEOTIDE SEQUENCE [LARGE SCALE GENOMIC DNA]</scope>
    <source>
        <strain evidence="2 3">OF02-7</strain>
    </source>
</reference>
<dbReference type="Proteomes" id="UP000286063">
    <property type="component" value="Unassembled WGS sequence"/>
</dbReference>
<name>A0A413IU07_9BACT</name>
<feature type="transmembrane region" description="Helical" evidence="1">
    <location>
        <begin position="44"/>
        <end position="62"/>
    </location>
</feature>
<evidence type="ECO:0000256" key="1">
    <source>
        <dbReference type="SAM" id="Phobius"/>
    </source>
</evidence>
<proteinExistence type="predicted"/>
<organism evidence="2 3">
    <name type="scientific">Butyricimonas virosa</name>
    <dbReference type="NCBI Taxonomy" id="544645"/>
    <lineage>
        <taxon>Bacteria</taxon>
        <taxon>Pseudomonadati</taxon>
        <taxon>Bacteroidota</taxon>
        <taxon>Bacteroidia</taxon>
        <taxon>Bacteroidales</taxon>
        <taxon>Odoribacteraceae</taxon>
        <taxon>Butyricimonas</taxon>
    </lineage>
</organism>
<dbReference type="EMBL" id="QSCR01000001">
    <property type="protein sequence ID" value="RGY21402.1"/>
    <property type="molecule type" value="Genomic_DNA"/>
</dbReference>
<keyword evidence="1" id="KW-1133">Transmembrane helix</keyword>
<evidence type="ECO:0000313" key="3">
    <source>
        <dbReference type="Proteomes" id="UP000286063"/>
    </source>
</evidence>
<protein>
    <submittedName>
        <fullName evidence="2">Uncharacterized protein</fullName>
    </submittedName>
</protein>